<sequence>MATGRNSAWRRYERLQLSPVGVVPFEKLAHSNEVQLIRAVEDHRLDSQSLPQVFSGFGLSCPCWTCRSSSKLQVESSC</sequence>
<comment type="caution">
    <text evidence="1">The sequence shown here is derived from an EMBL/GenBank/DDBJ whole genome shotgun (WGS) entry which is preliminary data.</text>
</comment>
<name>A0A4Z2FI53_9TELE</name>
<reference evidence="1 2" key="1">
    <citation type="submission" date="2019-03" db="EMBL/GenBank/DDBJ databases">
        <title>First draft genome of Liparis tanakae, snailfish: a comprehensive survey of snailfish specific genes.</title>
        <authorList>
            <person name="Kim W."/>
            <person name="Song I."/>
            <person name="Jeong J.-H."/>
            <person name="Kim D."/>
            <person name="Kim S."/>
            <person name="Ryu S."/>
            <person name="Song J.Y."/>
            <person name="Lee S.K."/>
        </authorList>
    </citation>
    <scope>NUCLEOTIDE SEQUENCE [LARGE SCALE GENOMIC DNA]</scope>
    <source>
        <tissue evidence="1">Muscle</tissue>
    </source>
</reference>
<dbReference type="EMBL" id="SRLO01001149">
    <property type="protein sequence ID" value="TNN40907.1"/>
    <property type="molecule type" value="Genomic_DNA"/>
</dbReference>
<dbReference type="Proteomes" id="UP000314294">
    <property type="component" value="Unassembled WGS sequence"/>
</dbReference>
<proteinExistence type="predicted"/>
<evidence type="ECO:0000313" key="1">
    <source>
        <dbReference type="EMBL" id="TNN40907.1"/>
    </source>
</evidence>
<evidence type="ECO:0000313" key="2">
    <source>
        <dbReference type="Proteomes" id="UP000314294"/>
    </source>
</evidence>
<accession>A0A4Z2FI53</accession>
<protein>
    <submittedName>
        <fullName evidence="1">Uncharacterized protein</fullName>
    </submittedName>
</protein>
<gene>
    <name evidence="1" type="ORF">EYF80_048924</name>
</gene>
<keyword evidence="2" id="KW-1185">Reference proteome</keyword>
<dbReference type="AlphaFoldDB" id="A0A4Z2FI53"/>
<organism evidence="1 2">
    <name type="scientific">Liparis tanakae</name>
    <name type="common">Tanaka's snailfish</name>
    <dbReference type="NCBI Taxonomy" id="230148"/>
    <lineage>
        <taxon>Eukaryota</taxon>
        <taxon>Metazoa</taxon>
        <taxon>Chordata</taxon>
        <taxon>Craniata</taxon>
        <taxon>Vertebrata</taxon>
        <taxon>Euteleostomi</taxon>
        <taxon>Actinopterygii</taxon>
        <taxon>Neopterygii</taxon>
        <taxon>Teleostei</taxon>
        <taxon>Neoteleostei</taxon>
        <taxon>Acanthomorphata</taxon>
        <taxon>Eupercaria</taxon>
        <taxon>Perciformes</taxon>
        <taxon>Cottioidei</taxon>
        <taxon>Cottales</taxon>
        <taxon>Liparidae</taxon>
        <taxon>Liparis</taxon>
    </lineage>
</organism>